<keyword evidence="2" id="KW-1185">Reference proteome</keyword>
<comment type="caution">
    <text evidence="1">The sequence shown here is derived from an EMBL/GenBank/DDBJ whole genome shotgun (WGS) entry which is preliminary data.</text>
</comment>
<evidence type="ECO:0000313" key="2">
    <source>
        <dbReference type="Proteomes" id="UP000762676"/>
    </source>
</evidence>
<organism evidence="1 2">
    <name type="scientific">Elysia marginata</name>
    <dbReference type="NCBI Taxonomy" id="1093978"/>
    <lineage>
        <taxon>Eukaryota</taxon>
        <taxon>Metazoa</taxon>
        <taxon>Spiralia</taxon>
        <taxon>Lophotrochozoa</taxon>
        <taxon>Mollusca</taxon>
        <taxon>Gastropoda</taxon>
        <taxon>Heterobranchia</taxon>
        <taxon>Euthyneura</taxon>
        <taxon>Panpulmonata</taxon>
        <taxon>Sacoglossa</taxon>
        <taxon>Placobranchoidea</taxon>
        <taxon>Plakobranchidae</taxon>
        <taxon>Elysia</taxon>
    </lineage>
</organism>
<dbReference type="EMBL" id="BMAT01005445">
    <property type="protein sequence ID" value="GFR93085.1"/>
    <property type="molecule type" value="Genomic_DNA"/>
</dbReference>
<reference evidence="1 2" key="1">
    <citation type="journal article" date="2021" name="Elife">
        <title>Chloroplast acquisition without the gene transfer in kleptoplastic sea slugs, Plakobranchus ocellatus.</title>
        <authorList>
            <person name="Maeda T."/>
            <person name="Takahashi S."/>
            <person name="Yoshida T."/>
            <person name="Shimamura S."/>
            <person name="Takaki Y."/>
            <person name="Nagai Y."/>
            <person name="Toyoda A."/>
            <person name="Suzuki Y."/>
            <person name="Arimoto A."/>
            <person name="Ishii H."/>
            <person name="Satoh N."/>
            <person name="Nishiyama T."/>
            <person name="Hasebe M."/>
            <person name="Maruyama T."/>
            <person name="Minagawa J."/>
            <person name="Obokata J."/>
            <person name="Shigenobu S."/>
        </authorList>
    </citation>
    <scope>NUCLEOTIDE SEQUENCE [LARGE SCALE GENOMIC DNA]</scope>
</reference>
<protein>
    <submittedName>
        <fullName evidence="1">Uncharacterized protein</fullName>
    </submittedName>
</protein>
<dbReference type="AlphaFoldDB" id="A0AAV4H6K5"/>
<gene>
    <name evidence="1" type="ORF">ElyMa_002633600</name>
</gene>
<name>A0AAV4H6K5_9GAST</name>
<sequence length="73" mass="7842">MERKDRGKRTCDIAESIDGSNSPSEILNTEEVLGSGAWCLVPGAFQLMPHLWTGLDVADQTVLCAHALEGDGQ</sequence>
<dbReference type="Proteomes" id="UP000762676">
    <property type="component" value="Unassembled WGS sequence"/>
</dbReference>
<proteinExistence type="predicted"/>
<evidence type="ECO:0000313" key="1">
    <source>
        <dbReference type="EMBL" id="GFR93085.1"/>
    </source>
</evidence>
<accession>A0AAV4H6K5</accession>